<dbReference type="PANTHER" id="PTHR47572:SF4">
    <property type="entry name" value="LACTONASE DRP35"/>
    <property type="match status" value="1"/>
</dbReference>
<dbReference type="InParanoid" id="K3WC62"/>
<reference evidence="3" key="3">
    <citation type="submission" date="2014-11" db="UniProtKB">
        <authorList>
            <consortium name="EnsemblProtists"/>
        </authorList>
    </citation>
    <scope>IDENTIFICATION</scope>
    <source>
        <strain evidence="3">DAOM BR144</strain>
    </source>
</reference>
<evidence type="ECO:0000256" key="1">
    <source>
        <dbReference type="ARBA" id="ARBA00022801"/>
    </source>
</evidence>
<dbReference type="SUPFAM" id="SSF63829">
    <property type="entry name" value="Calcium-dependent phosphotriesterase"/>
    <property type="match status" value="1"/>
</dbReference>
<protein>
    <recommendedName>
        <fullName evidence="2">SMP-30/Gluconolactonase/LRE-like region domain-containing protein</fullName>
    </recommendedName>
</protein>
<dbReference type="GO" id="GO:0016787">
    <property type="term" value="F:hydrolase activity"/>
    <property type="evidence" value="ECO:0007669"/>
    <property type="project" value="UniProtKB-KW"/>
</dbReference>
<dbReference type="InterPro" id="IPR051262">
    <property type="entry name" value="SMP-30/CGR1_Lactonase"/>
</dbReference>
<evidence type="ECO:0000313" key="3">
    <source>
        <dbReference type="EnsemblProtists" id="PYU1_T002553"/>
    </source>
</evidence>
<name>K3WC62_GLOUD</name>
<keyword evidence="4" id="KW-1185">Reference proteome</keyword>
<dbReference type="VEuPathDB" id="FungiDB:PYU1_G002550"/>
<dbReference type="Gene3D" id="2.120.10.30">
    <property type="entry name" value="TolB, C-terminal domain"/>
    <property type="match status" value="1"/>
</dbReference>
<reference evidence="4" key="1">
    <citation type="journal article" date="2010" name="Genome Biol.">
        <title>Genome sequence of the necrotrophic plant pathogen Pythium ultimum reveals original pathogenicity mechanisms and effector repertoire.</title>
        <authorList>
            <person name="Levesque C.A."/>
            <person name="Brouwer H."/>
            <person name="Cano L."/>
            <person name="Hamilton J.P."/>
            <person name="Holt C."/>
            <person name="Huitema E."/>
            <person name="Raffaele S."/>
            <person name="Robideau G.P."/>
            <person name="Thines M."/>
            <person name="Win J."/>
            <person name="Zerillo M.M."/>
            <person name="Beakes G.W."/>
            <person name="Boore J.L."/>
            <person name="Busam D."/>
            <person name="Dumas B."/>
            <person name="Ferriera S."/>
            <person name="Fuerstenberg S.I."/>
            <person name="Gachon C.M."/>
            <person name="Gaulin E."/>
            <person name="Govers F."/>
            <person name="Grenville-Briggs L."/>
            <person name="Horner N."/>
            <person name="Hostetler J."/>
            <person name="Jiang R.H."/>
            <person name="Johnson J."/>
            <person name="Krajaejun T."/>
            <person name="Lin H."/>
            <person name="Meijer H.J."/>
            <person name="Moore B."/>
            <person name="Morris P."/>
            <person name="Phuntmart V."/>
            <person name="Puiu D."/>
            <person name="Shetty J."/>
            <person name="Stajich J.E."/>
            <person name="Tripathy S."/>
            <person name="Wawra S."/>
            <person name="van West P."/>
            <person name="Whitty B.R."/>
            <person name="Coutinho P.M."/>
            <person name="Henrissat B."/>
            <person name="Martin F."/>
            <person name="Thomas P.D."/>
            <person name="Tyler B.M."/>
            <person name="De Vries R.P."/>
            <person name="Kamoun S."/>
            <person name="Yandell M."/>
            <person name="Tisserat N."/>
            <person name="Buell C.R."/>
        </authorList>
    </citation>
    <scope>NUCLEOTIDE SEQUENCE</scope>
    <source>
        <strain evidence="4">DAOM:BR144</strain>
    </source>
</reference>
<proteinExistence type="predicted"/>
<dbReference type="HOGENOM" id="CLU_1340666_0_0_1"/>
<dbReference type="InterPro" id="IPR011042">
    <property type="entry name" value="6-blade_b-propeller_TolB-like"/>
</dbReference>
<dbReference type="Proteomes" id="UP000019132">
    <property type="component" value="Unassembled WGS sequence"/>
</dbReference>
<dbReference type="EnsemblProtists" id="PYU1_T002553">
    <property type="protein sequence ID" value="PYU1_T002553"/>
    <property type="gene ID" value="PYU1_G002550"/>
</dbReference>
<organism evidence="3 4">
    <name type="scientific">Globisporangium ultimum (strain ATCC 200006 / CBS 805.95 / DAOM BR144)</name>
    <name type="common">Pythium ultimum</name>
    <dbReference type="NCBI Taxonomy" id="431595"/>
    <lineage>
        <taxon>Eukaryota</taxon>
        <taxon>Sar</taxon>
        <taxon>Stramenopiles</taxon>
        <taxon>Oomycota</taxon>
        <taxon>Peronosporomycetes</taxon>
        <taxon>Pythiales</taxon>
        <taxon>Pythiaceae</taxon>
        <taxon>Globisporangium</taxon>
    </lineage>
</organism>
<dbReference type="Pfam" id="PF08450">
    <property type="entry name" value="SGL"/>
    <property type="match status" value="1"/>
</dbReference>
<dbReference type="InterPro" id="IPR013658">
    <property type="entry name" value="SGL"/>
</dbReference>
<dbReference type="PANTHER" id="PTHR47572">
    <property type="entry name" value="LIPOPROTEIN-RELATED"/>
    <property type="match status" value="1"/>
</dbReference>
<evidence type="ECO:0000259" key="2">
    <source>
        <dbReference type="Pfam" id="PF08450"/>
    </source>
</evidence>
<accession>K3WC62</accession>
<dbReference type="STRING" id="431595.K3WC62"/>
<dbReference type="eggNOG" id="ENOG502SGJU">
    <property type="taxonomic scope" value="Eukaryota"/>
</dbReference>
<dbReference type="AlphaFoldDB" id="K3WC62"/>
<feature type="domain" description="SMP-30/Gluconolactonase/LRE-like region" evidence="2">
    <location>
        <begin position="35"/>
        <end position="148"/>
    </location>
</feature>
<keyword evidence="1" id="KW-0378">Hydrolase</keyword>
<evidence type="ECO:0000313" key="4">
    <source>
        <dbReference type="Proteomes" id="UP000019132"/>
    </source>
</evidence>
<sequence>MSRSPETPLGQKVLKFDLDDLSSGPEWLSDGCLLIVSGQKHQLVTFDAKTKALHVYADISRVTAVQVNGMVVDAAGRAYTSNFGFDHKRPFRCKSATLVRVDTDHNVTVESTKMMFPNGAVITPDGKTLIIAETLSGFLTAFDVANDGTDAEGCVWVAIPRVGLYNAAGGLVRMHEGGEAVDVLEFSRNSITNGVYECQLSTDAR</sequence>
<reference evidence="4" key="2">
    <citation type="submission" date="2010-04" db="EMBL/GenBank/DDBJ databases">
        <authorList>
            <person name="Buell R."/>
            <person name="Hamilton J."/>
            <person name="Hostetler J."/>
        </authorList>
    </citation>
    <scope>NUCLEOTIDE SEQUENCE [LARGE SCALE GENOMIC DNA]</scope>
    <source>
        <strain evidence="4">DAOM:BR144</strain>
    </source>
</reference>